<feature type="domain" description="Antitoxin Xre/MbcA/ParS-like toxin-binding" evidence="1">
    <location>
        <begin position="114"/>
        <end position="155"/>
    </location>
</feature>
<dbReference type="RefSeq" id="WP_331303392.1">
    <property type="nucleotide sequence ID" value="NZ_MLCA01000011.1"/>
</dbReference>
<name>A0ABU7TTG1_9HYPH</name>
<organism evidence="2 3">
    <name type="scientific">Methylobacterium oryzae</name>
    <dbReference type="NCBI Taxonomy" id="334852"/>
    <lineage>
        <taxon>Bacteria</taxon>
        <taxon>Pseudomonadati</taxon>
        <taxon>Pseudomonadota</taxon>
        <taxon>Alphaproteobacteria</taxon>
        <taxon>Hyphomicrobiales</taxon>
        <taxon>Methylobacteriaceae</taxon>
        <taxon>Methylobacterium</taxon>
    </lineage>
</organism>
<evidence type="ECO:0000313" key="3">
    <source>
        <dbReference type="Proteomes" id="UP001355206"/>
    </source>
</evidence>
<reference evidence="2 3" key="1">
    <citation type="journal article" date="2012" name="Genet. Mol. Biol.">
        <title>Analysis of 16S rRNA and mxaF genes revealing insights into Methylobacterium niche-specific plant association.</title>
        <authorList>
            <person name="Dourado M.N."/>
            <person name="Andreote F.D."/>
            <person name="Dini-Andreote F."/>
            <person name="Conti R."/>
            <person name="Araujo J.M."/>
            <person name="Araujo W.L."/>
        </authorList>
    </citation>
    <scope>NUCLEOTIDE SEQUENCE [LARGE SCALE GENOMIC DNA]</scope>
    <source>
        <strain evidence="2 3">TC3-10</strain>
    </source>
</reference>
<accession>A0ABU7TTG1</accession>
<dbReference type="Pfam" id="PF09722">
    <property type="entry name" value="Xre_MbcA_ParS_C"/>
    <property type="match status" value="1"/>
</dbReference>
<dbReference type="InterPro" id="IPR024467">
    <property type="entry name" value="Xre/MbcA/ParS-like_toxin-bd"/>
</dbReference>
<evidence type="ECO:0000259" key="1">
    <source>
        <dbReference type="Pfam" id="PF09722"/>
    </source>
</evidence>
<dbReference type="Proteomes" id="UP001355206">
    <property type="component" value="Unassembled WGS sequence"/>
</dbReference>
<gene>
    <name evidence="2" type="ORF">MOTC310_22555</name>
</gene>
<protein>
    <recommendedName>
        <fullName evidence="1">Antitoxin Xre/MbcA/ParS-like toxin-binding domain-containing protein</fullName>
    </recommendedName>
</protein>
<keyword evidence="3" id="KW-1185">Reference proteome</keyword>
<comment type="caution">
    <text evidence="2">The sequence shown here is derived from an EMBL/GenBank/DDBJ whole genome shotgun (WGS) entry which is preliminary data.</text>
</comment>
<sequence>MPNATAPASKSEKAPVRPFDYLHFYRTPPVERIAIIKRGFSAKSAKYILGMMHLDQKNMFRALNIKTATINKKAAQNENLSLGDAERVLGLAKLLGQIEAMVEESGDPEGFDAASWLSRWLREPLPALGDAPMNFLDTMEGQTLVAQALAQMQSGAYA</sequence>
<dbReference type="EMBL" id="MLCA01000011">
    <property type="protein sequence ID" value="MEE7493088.1"/>
    <property type="molecule type" value="Genomic_DNA"/>
</dbReference>
<proteinExistence type="predicted"/>
<evidence type="ECO:0000313" key="2">
    <source>
        <dbReference type="EMBL" id="MEE7493088.1"/>
    </source>
</evidence>